<dbReference type="Pfam" id="PF13365">
    <property type="entry name" value="Trypsin_2"/>
    <property type="match status" value="1"/>
</dbReference>
<sequence>MARIAIVIYLLVIGLIGNAIAGDNQESFYAKIGRTVIRLEYFKETLTEGNNKSVTTNNPDGTGFFVYSGNSLFLVTARHVVDTDHDLHARVNIFNEVTKKSAILLLKLPRKNWIFHPDNGNDKIDAVDVVVIKLPIPVIEGDFSSSFGAFIYEPDNSKVNQLPVKDALPPEQVVAFGFPGDTGFQLREQRPMGRFGIIAMVTGEEFIKIDNKKFANGRCSMLDIKAFPGNSGSPVISAAGNIKLLGVLIASNSSDFALIEPVSRIREVLDIAIKTPIKNYDYWSKFN</sequence>
<organism evidence="1">
    <name type="scientific">uncultured Desulfobacterium sp</name>
    <dbReference type="NCBI Taxonomy" id="201089"/>
    <lineage>
        <taxon>Bacteria</taxon>
        <taxon>Pseudomonadati</taxon>
        <taxon>Thermodesulfobacteriota</taxon>
        <taxon>Desulfobacteria</taxon>
        <taxon>Desulfobacterales</taxon>
        <taxon>Desulfobacteriaceae</taxon>
        <taxon>Desulfobacterium</taxon>
        <taxon>environmental samples</taxon>
    </lineage>
</organism>
<evidence type="ECO:0000313" key="1">
    <source>
        <dbReference type="EMBL" id="CBX29880.1"/>
    </source>
</evidence>
<reference evidence="1" key="1">
    <citation type="journal article" date="2011" name="Environ. Microbiol.">
        <title>Genomic insights into the metabolic potential of the polycyclic aromatic hydrocarbon degrading sulfate-reducing Deltaproteobacterium N47.</title>
        <authorList>
            <person name="Bergmann F."/>
            <person name="Selesi D."/>
            <person name="Weinmaier T."/>
            <person name="Tischler P."/>
            <person name="Rattei T."/>
            <person name="Meckenstock R.U."/>
        </authorList>
    </citation>
    <scope>NUCLEOTIDE SEQUENCE</scope>
</reference>
<dbReference type="AlphaFoldDB" id="E1YH36"/>
<gene>
    <name evidence="1" type="ORF">N47_F15750</name>
</gene>
<dbReference type="InterPro" id="IPR043504">
    <property type="entry name" value="Peptidase_S1_PA_chymotrypsin"/>
</dbReference>
<protein>
    <recommendedName>
        <fullName evidence="2">Serine protease</fullName>
    </recommendedName>
</protein>
<dbReference type="SUPFAM" id="SSF50494">
    <property type="entry name" value="Trypsin-like serine proteases"/>
    <property type="match status" value="1"/>
</dbReference>
<name>E1YH36_9BACT</name>
<proteinExistence type="predicted"/>
<dbReference type="EMBL" id="FR695873">
    <property type="protein sequence ID" value="CBX29880.1"/>
    <property type="molecule type" value="Genomic_DNA"/>
</dbReference>
<evidence type="ECO:0008006" key="2">
    <source>
        <dbReference type="Google" id="ProtNLM"/>
    </source>
</evidence>
<dbReference type="Gene3D" id="2.40.10.10">
    <property type="entry name" value="Trypsin-like serine proteases"/>
    <property type="match status" value="1"/>
</dbReference>
<accession>E1YH36</accession>
<dbReference type="InterPro" id="IPR009003">
    <property type="entry name" value="Peptidase_S1_PA"/>
</dbReference>